<evidence type="ECO:0000256" key="6">
    <source>
        <dbReference type="ARBA" id="ARBA00024338"/>
    </source>
</evidence>
<feature type="compositionally biased region" description="Basic residues" evidence="7">
    <location>
        <begin position="255"/>
        <end position="272"/>
    </location>
</feature>
<feature type="transmembrane region" description="Helical" evidence="8">
    <location>
        <begin position="6"/>
        <end position="28"/>
    </location>
</feature>
<feature type="transmembrane region" description="Helical" evidence="8">
    <location>
        <begin position="448"/>
        <end position="474"/>
    </location>
</feature>
<dbReference type="GO" id="GO:0006869">
    <property type="term" value="P:lipid transport"/>
    <property type="evidence" value="ECO:0007669"/>
    <property type="project" value="UniProtKB-KW"/>
</dbReference>
<keyword evidence="2" id="KW-0813">Transport</keyword>
<evidence type="ECO:0000313" key="9">
    <source>
        <dbReference type="EMBL" id="OWK50452.1"/>
    </source>
</evidence>
<dbReference type="Gene3D" id="1.20.120.1760">
    <property type="match status" value="1"/>
</dbReference>
<keyword evidence="3 8" id="KW-0812">Transmembrane</keyword>
<evidence type="ECO:0000256" key="1">
    <source>
        <dbReference type="ARBA" id="ARBA00004141"/>
    </source>
</evidence>
<evidence type="ECO:0000256" key="8">
    <source>
        <dbReference type="SAM" id="Phobius"/>
    </source>
</evidence>
<dbReference type="SUPFAM" id="SSF103473">
    <property type="entry name" value="MFS general substrate transporter"/>
    <property type="match status" value="2"/>
</dbReference>
<feature type="compositionally biased region" description="Pro residues" evidence="7">
    <location>
        <begin position="135"/>
        <end position="148"/>
    </location>
</feature>
<evidence type="ECO:0000256" key="3">
    <source>
        <dbReference type="ARBA" id="ARBA00022692"/>
    </source>
</evidence>
<dbReference type="EMBL" id="MUZQ01000547">
    <property type="protein sequence ID" value="OWK50452.1"/>
    <property type="molecule type" value="Genomic_DNA"/>
</dbReference>
<feature type="compositionally biased region" description="Polar residues" evidence="7">
    <location>
        <begin position="291"/>
        <end position="302"/>
    </location>
</feature>
<evidence type="ECO:0000256" key="2">
    <source>
        <dbReference type="ARBA" id="ARBA00022448"/>
    </source>
</evidence>
<dbReference type="PANTHER" id="PTHR23505:SF79">
    <property type="entry name" value="PROTEIN SPINSTER"/>
    <property type="match status" value="1"/>
</dbReference>
<dbReference type="GO" id="GO:0016020">
    <property type="term" value="C:membrane"/>
    <property type="evidence" value="ECO:0007669"/>
    <property type="project" value="InterPro"/>
</dbReference>
<dbReference type="InterPro" id="IPR011701">
    <property type="entry name" value="MFS"/>
</dbReference>
<reference evidence="9 10" key="1">
    <citation type="submission" date="2017-05" db="EMBL/GenBank/DDBJ databases">
        <title>Genome of assembly of the Bengalese finch, Lonchura striata domestica.</title>
        <authorList>
            <person name="Colquitt B.M."/>
            <person name="Brainard M.S."/>
        </authorList>
    </citation>
    <scope>NUCLEOTIDE SEQUENCE [LARGE SCALE GENOMIC DNA]</scope>
    <source>
        <strain evidence="9">White83orange57</strain>
    </source>
</reference>
<keyword evidence="10" id="KW-1185">Reference proteome</keyword>
<gene>
    <name evidence="9" type="primary">SPNS1_0</name>
    <name evidence="9" type="ORF">RLOC_00006329</name>
</gene>
<evidence type="ECO:0000256" key="5">
    <source>
        <dbReference type="ARBA" id="ARBA00023136"/>
    </source>
</evidence>
<dbReference type="Pfam" id="PF07690">
    <property type="entry name" value="MFS_1"/>
    <property type="match status" value="1"/>
</dbReference>
<dbReference type="PANTHER" id="PTHR23505">
    <property type="entry name" value="SPINSTER"/>
    <property type="match status" value="1"/>
</dbReference>
<dbReference type="InterPro" id="IPR000462">
    <property type="entry name" value="CDP-OH_P_trans"/>
</dbReference>
<dbReference type="GO" id="GO:0008654">
    <property type="term" value="P:phospholipid biosynthetic process"/>
    <property type="evidence" value="ECO:0007669"/>
    <property type="project" value="InterPro"/>
</dbReference>
<feature type="compositionally biased region" description="Basic residues" evidence="7">
    <location>
        <begin position="199"/>
        <end position="213"/>
    </location>
</feature>
<feature type="compositionally biased region" description="Low complexity" evidence="7">
    <location>
        <begin position="241"/>
        <end position="250"/>
    </location>
</feature>
<dbReference type="GO" id="GO:0012505">
    <property type="term" value="C:endomembrane system"/>
    <property type="evidence" value="ECO:0007669"/>
    <property type="project" value="UniProtKB-SubCell"/>
</dbReference>
<keyword evidence="4 8" id="KW-1133">Transmembrane helix</keyword>
<feature type="compositionally biased region" description="Low complexity" evidence="7">
    <location>
        <begin position="303"/>
        <end position="320"/>
    </location>
</feature>
<feature type="transmembrane region" description="Helical" evidence="8">
    <location>
        <begin position="373"/>
        <end position="391"/>
    </location>
</feature>
<feature type="region of interest" description="Disordered" evidence="7">
    <location>
        <begin position="193"/>
        <end position="341"/>
    </location>
</feature>
<evidence type="ECO:0000256" key="7">
    <source>
        <dbReference type="SAM" id="MobiDB-lite"/>
    </source>
</evidence>
<dbReference type="InterPro" id="IPR044770">
    <property type="entry name" value="MFS_spinster-like"/>
</dbReference>
<accession>A0A218UAM2</accession>
<dbReference type="InterPro" id="IPR036259">
    <property type="entry name" value="MFS_trans_sf"/>
</dbReference>
<dbReference type="GO" id="GO:0016780">
    <property type="term" value="F:phosphotransferase activity, for other substituted phosphate groups"/>
    <property type="evidence" value="ECO:0007669"/>
    <property type="project" value="InterPro"/>
</dbReference>
<feature type="region of interest" description="Disordered" evidence="7">
    <location>
        <begin position="109"/>
        <end position="148"/>
    </location>
</feature>
<evidence type="ECO:0000313" key="10">
    <source>
        <dbReference type="Proteomes" id="UP000197619"/>
    </source>
</evidence>
<feature type="compositionally biased region" description="Low complexity" evidence="7">
    <location>
        <begin position="214"/>
        <end position="225"/>
    </location>
</feature>
<evidence type="ECO:0000256" key="4">
    <source>
        <dbReference type="ARBA" id="ARBA00022989"/>
    </source>
</evidence>
<comment type="caution">
    <text evidence="9">The sequence shown here is derived from an EMBL/GenBank/DDBJ whole genome shotgun (WGS) entry which is preliminary data.</text>
</comment>
<comment type="similarity">
    <text evidence="6">Belongs to the major facilitator superfamily. Spinster (TC 2.A.1.49) family.</text>
</comment>
<dbReference type="AlphaFoldDB" id="A0A218UAM2"/>
<organism evidence="9 10">
    <name type="scientific">Lonchura striata</name>
    <name type="common">white-rumped munia</name>
    <dbReference type="NCBI Taxonomy" id="40157"/>
    <lineage>
        <taxon>Eukaryota</taxon>
        <taxon>Metazoa</taxon>
        <taxon>Chordata</taxon>
        <taxon>Craniata</taxon>
        <taxon>Vertebrata</taxon>
        <taxon>Euteleostomi</taxon>
        <taxon>Archelosauria</taxon>
        <taxon>Archosauria</taxon>
        <taxon>Dinosauria</taxon>
        <taxon>Saurischia</taxon>
        <taxon>Theropoda</taxon>
        <taxon>Coelurosauria</taxon>
        <taxon>Aves</taxon>
        <taxon>Neognathae</taxon>
        <taxon>Neoaves</taxon>
        <taxon>Telluraves</taxon>
        <taxon>Australaves</taxon>
        <taxon>Passeriformes</taxon>
        <taxon>Passeroidea</taxon>
        <taxon>Estrildidae</taxon>
        <taxon>Estrildinae</taxon>
        <taxon>Lonchura</taxon>
    </lineage>
</organism>
<dbReference type="Proteomes" id="UP000197619">
    <property type="component" value="Unassembled WGS sequence"/>
</dbReference>
<dbReference type="Pfam" id="PF01066">
    <property type="entry name" value="CDP-OH_P_transf"/>
    <property type="match status" value="1"/>
</dbReference>
<proteinExistence type="inferred from homology"/>
<protein>
    <submittedName>
        <fullName evidence="9">Protein spinster 1</fullName>
    </submittedName>
</protein>
<name>A0A218UAM2_9PASE</name>
<dbReference type="InterPro" id="IPR043130">
    <property type="entry name" value="CDP-OH_PTrfase_TM_dom"/>
</dbReference>
<dbReference type="Gene3D" id="1.20.1250.20">
    <property type="entry name" value="MFS general substrate transporter like domains"/>
    <property type="match status" value="1"/>
</dbReference>
<sequence>MGGENVFLFVPNLIGYARILLAAVSFWLMPTRPGPAAACYGAAALLDAVDGHAARALGQGTGYTGLDWFGLVWTGLDCSALQGASSHKVVGGEGHPLLRRYYQCRDPSPPMASPCPSPTLARPDDVTVGAGPDPALAPPPAGQAPPPAPHPRLSVAILCLINLVNYMDRFTVAGVLPEVEDYFGIGDSSSGLLQTGHAHSGHAHPGHAPHGHAHTGPAHPGHAHSQATPTQAMPTRSRPFTGHAPTATPTQPHPPRPRPPCHAHPGHAHRDHVHSQATPTPGHAHRDHVHSQATPTQATPTRVTSTQATPTRVTPTPATPIHKPRPPMPAHPGHAHSQAMPTAGHAHPVFISSYLVLAPLFGFLGDRHSRKRLLALGLGLWSGVTLATSFVPPQHFGVLLAGRALVGVGEAAYSTLAPTLVADLYRGPARSRALGAFYLAVPLGSRTLVLSTLGFTAVAFVTGALALWAPAFLFRVRLARGEAAPCRGARRCRGDQS</sequence>
<comment type="subcellular location">
    <subcellularLocation>
        <location evidence="1">Membrane</location>
        <topology evidence="1">Multi-pass membrane protein</topology>
    </subcellularLocation>
</comment>
<keyword evidence="5 8" id="KW-0472">Membrane</keyword>
<dbReference type="GO" id="GO:0022857">
    <property type="term" value="F:transmembrane transporter activity"/>
    <property type="evidence" value="ECO:0007669"/>
    <property type="project" value="InterPro"/>
</dbReference>